<dbReference type="HAMAP" id="MF_00222">
    <property type="entry name" value="Shikimate_DH_AroE"/>
    <property type="match status" value="1"/>
</dbReference>
<proteinExistence type="inferred from homology"/>
<keyword evidence="6 8" id="KW-0057">Aromatic amino acid biosynthesis</keyword>
<dbReference type="SUPFAM" id="SSF51735">
    <property type="entry name" value="NAD(P)-binding Rossmann-fold domains"/>
    <property type="match status" value="1"/>
</dbReference>
<evidence type="ECO:0000256" key="2">
    <source>
        <dbReference type="ARBA" id="ARBA00012962"/>
    </source>
</evidence>
<comment type="function">
    <text evidence="8">Involved in the biosynthesis of the chorismate, which leads to the biosynthesis of aromatic amino acids. Catalyzes the reversible NADPH linked reduction of 3-dehydroshikimate (DHSA) to yield shikimate (SA).</text>
</comment>
<evidence type="ECO:0000256" key="3">
    <source>
        <dbReference type="ARBA" id="ARBA00022605"/>
    </source>
</evidence>
<feature type="binding site" evidence="8">
    <location>
        <position position="90"/>
    </location>
    <ligand>
        <name>shikimate</name>
        <dbReference type="ChEBI" id="CHEBI:36208"/>
    </ligand>
</feature>
<feature type="domain" description="SDH C-terminal" evidence="11">
    <location>
        <begin position="244"/>
        <end position="265"/>
    </location>
</feature>
<keyword evidence="13" id="KW-1185">Reference proteome</keyword>
<feature type="binding site" evidence="8">
    <location>
        <position position="106"/>
    </location>
    <ligand>
        <name>shikimate</name>
        <dbReference type="ChEBI" id="CHEBI:36208"/>
    </ligand>
</feature>
<keyword evidence="3 8" id="KW-0028">Amino-acid biosynthesis</keyword>
<feature type="binding site" evidence="8">
    <location>
        <position position="220"/>
    </location>
    <ligand>
        <name>NADP(+)</name>
        <dbReference type="ChEBI" id="CHEBI:58349"/>
    </ligand>
</feature>
<comment type="subunit">
    <text evidence="8">Homodimer.</text>
</comment>
<feature type="active site" description="Proton acceptor" evidence="8">
    <location>
        <position position="69"/>
    </location>
</feature>
<dbReference type="Gene3D" id="3.40.50.720">
    <property type="entry name" value="NAD(P)-binding Rossmann-like Domain"/>
    <property type="match status" value="1"/>
</dbReference>
<comment type="caution">
    <text evidence="8">Lacks conserved residue(s) required for the propagation of feature annotation.</text>
</comment>
<dbReference type="PANTHER" id="PTHR21089:SF1">
    <property type="entry name" value="BIFUNCTIONAL 3-DEHYDROQUINATE DEHYDRATASE_SHIKIMATE DEHYDROGENASE, CHLOROPLASTIC"/>
    <property type="match status" value="1"/>
</dbReference>
<organism evidence="12 13">
    <name type="scientific">Acidihalobacter yilgarnensis</name>
    <dbReference type="NCBI Taxonomy" id="2819280"/>
    <lineage>
        <taxon>Bacteria</taxon>
        <taxon>Pseudomonadati</taxon>
        <taxon>Pseudomonadota</taxon>
        <taxon>Gammaproteobacteria</taxon>
        <taxon>Chromatiales</taxon>
        <taxon>Ectothiorhodospiraceae</taxon>
        <taxon>Acidihalobacter</taxon>
    </lineage>
</organism>
<evidence type="ECO:0000259" key="10">
    <source>
        <dbReference type="Pfam" id="PF08501"/>
    </source>
</evidence>
<dbReference type="GO" id="GO:0050661">
    <property type="term" value="F:NADP binding"/>
    <property type="evidence" value="ECO:0007669"/>
    <property type="project" value="InterPro"/>
</dbReference>
<evidence type="ECO:0000256" key="6">
    <source>
        <dbReference type="ARBA" id="ARBA00023141"/>
    </source>
</evidence>
<comment type="pathway">
    <text evidence="1 8">Metabolic intermediate biosynthesis; chorismate biosynthesis; chorismate from D-erythrose 4-phosphate and phosphoenolpyruvate: step 4/7.</text>
</comment>
<evidence type="ECO:0000313" key="12">
    <source>
        <dbReference type="EMBL" id="AOU96718.1"/>
    </source>
</evidence>
<evidence type="ECO:0000256" key="8">
    <source>
        <dbReference type="HAMAP-Rule" id="MF_00222"/>
    </source>
</evidence>
<evidence type="ECO:0000259" key="9">
    <source>
        <dbReference type="Pfam" id="PF01488"/>
    </source>
</evidence>
<dbReference type="Pfam" id="PF01488">
    <property type="entry name" value="Shikimate_DH"/>
    <property type="match status" value="1"/>
</dbReference>
<dbReference type="InterPro" id="IPR036291">
    <property type="entry name" value="NAD(P)-bd_dom_sf"/>
</dbReference>
<evidence type="ECO:0000256" key="4">
    <source>
        <dbReference type="ARBA" id="ARBA00022857"/>
    </source>
</evidence>
<dbReference type="GO" id="GO:0004764">
    <property type="term" value="F:shikimate 3-dehydrogenase (NADP+) activity"/>
    <property type="evidence" value="ECO:0007669"/>
    <property type="project" value="UniProtKB-UniRule"/>
</dbReference>
<dbReference type="GO" id="GO:0008652">
    <property type="term" value="P:amino acid biosynthetic process"/>
    <property type="evidence" value="ECO:0007669"/>
    <property type="project" value="UniProtKB-KW"/>
</dbReference>
<reference evidence="13" key="1">
    <citation type="submission" date="2016-09" db="EMBL/GenBank/DDBJ databases">
        <title>Acidihalobacter prosperus F5.</title>
        <authorList>
            <person name="Khaleque H.N."/>
            <person name="Ramsay J.P."/>
            <person name="Kaksonen A.H."/>
            <person name="Boxall N.J."/>
            <person name="Watkin E.L.J."/>
        </authorList>
    </citation>
    <scope>NUCLEOTIDE SEQUENCE [LARGE SCALE GENOMIC DNA]</scope>
    <source>
        <strain evidence="13">F5</strain>
    </source>
</reference>
<sequence>MSTPIDRYAVMGHPVSHSLSPRIHQQFAAETGQKLEYEAILVPREGFSGAVARFRSAGGRGLNITVPFKEEAWRLAGKLSARARAAGAVNTLSFGATNDILGDNTDGVGLLTDLTCNLGLILAGRRILLLGAGGAARGVIGPLLAERPTTLIIANRNRVRAEQLAADFSLQGPISGCGLDTLSDEAPFDLIVNATSASLAGEALALPTNLTASQTFAYDMVYAAAPTPFMRWSVAHGAACAADGLGMLVEQAAEAFFVWRGIRPRTPSVITDLRDFLSGAYA</sequence>
<comment type="similarity">
    <text evidence="8">Belongs to the shikimate dehydrogenase family.</text>
</comment>
<dbReference type="Proteomes" id="UP000095401">
    <property type="component" value="Chromosome"/>
</dbReference>
<dbReference type="Gene3D" id="3.40.50.10860">
    <property type="entry name" value="Leucine Dehydrogenase, chain A, domain 1"/>
    <property type="match status" value="1"/>
</dbReference>
<feature type="domain" description="Quinate/shikimate 5-dehydrogenase/glutamyl-tRNA reductase" evidence="9">
    <location>
        <begin position="122"/>
        <end position="198"/>
    </location>
</feature>
<evidence type="ECO:0000313" key="13">
    <source>
        <dbReference type="Proteomes" id="UP000095401"/>
    </source>
</evidence>
<dbReference type="InterPro" id="IPR041121">
    <property type="entry name" value="SDH_C"/>
</dbReference>
<dbReference type="InterPro" id="IPR022893">
    <property type="entry name" value="Shikimate_DH_fam"/>
</dbReference>
<dbReference type="InterPro" id="IPR046346">
    <property type="entry name" value="Aminoacid_DH-like_N_sf"/>
</dbReference>
<dbReference type="AlphaFoldDB" id="A0A1D8IJR2"/>
<keyword evidence="5 8" id="KW-0560">Oxidoreductase</keyword>
<dbReference type="RefSeq" id="WP_070077112.1">
    <property type="nucleotide sequence ID" value="NZ_CP017415.1"/>
</dbReference>
<dbReference type="GO" id="GO:0019632">
    <property type="term" value="P:shikimate metabolic process"/>
    <property type="evidence" value="ECO:0007669"/>
    <property type="project" value="InterPro"/>
</dbReference>
<feature type="domain" description="Shikimate dehydrogenase substrate binding N-terminal" evidence="10">
    <location>
        <begin position="10"/>
        <end position="92"/>
    </location>
</feature>
<dbReference type="InterPro" id="IPR006151">
    <property type="entry name" value="Shikm_DH/Glu-tRNA_Rdtase"/>
</dbReference>
<name>A0A1D8IJR2_9GAMM</name>
<feature type="binding site" evidence="8">
    <location>
        <position position="65"/>
    </location>
    <ligand>
        <name>shikimate</name>
        <dbReference type="ChEBI" id="CHEBI:36208"/>
    </ligand>
</feature>
<comment type="catalytic activity">
    <reaction evidence="7 8">
        <text>shikimate + NADP(+) = 3-dehydroshikimate + NADPH + H(+)</text>
        <dbReference type="Rhea" id="RHEA:17737"/>
        <dbReference type="ChEBI" id="CHEBI:15378"/>
        <dbReference type="ChEBI" id="CHEBI:16630"/>
        <dbReference type="ChEBI" id="CHEBI:36208"/>
        <dbReference type="ChEBI" id="CHEBI:57783"/>
        <dbReference type="ChEBI" id="CHEBI:58349"/>
        <dbReference type="EC" id="1.1.1.25"/>
    </reaction>
</comment>
<evidence type="ECO:0000259" key="11">
    <source>
        <dbReference type="Pfam" id="PF18317"/>
    </source>
</evidence>
<dbReference type="GO" id="GO:0009073">
    <property type="term" value="P:aromatic amino acid family biosynthetic process"/>
    <property type="evidence" value="ECO:0007669"/>
    <property type="project" value="UniProtKB-KW"/>
</dbReference>
<feature type="binding site" evidence="8">
    <location>
        <position position="222"/>
    </location>
    <ligand>
        <name>shikimate</name>
        <dbReference type="ChEBI" id="CHEBI:36208"/>
    </ligand>
</feature>
<dbReference type="NCBIfam" id="NF001310">
    <property type="entry name" value="PRK00258.1-2"/>
    <property type="match status" value="1"/>
</dbReference>
<dbReference type="KEGG" id="aprs:BI364_00640"/>
<dbReference type="EC" id="1.1.1.25" evidence="2 8"/>
<dbReference type="UniPathway" id="UPA00053">
    <property type="reaction ID" value="UER00087"/>
</dbReference>
<feature type="binding site" evidence="8">
    <location>
        <begin position="131"/>
        <end position="135"/>
    </location>
    <ligand>
        <name>NADP(+)</name>
        <dbReference type="ChEBI" id="CHEBI:58349"/>
    </ligand>
</feature>
<dbReference type="SUPFAM" id="SSF53223">
    <property type="entry name" value="Aminoacid dehydrogenase-like, N-terminal domain"/>
    <property type="match status" value="1"/>
</dbReference>
<dbReference type="InterPro" id="IPR013708">
    <property type="entry name" value="Shikimate_DH-bd_N"/>
</dbReference>
<dbReference type="InterPro" id="IPR011342">
    <property type="entry name" value="Shikimate_DH"/>
</dbReference>
<dbReference type="Pfam" id="PF08501">
    <property type="entry name" value="Shikimate_dh_N"/>
    <property type="match status" value="1"/>
</dbReference>
<dbReference type="GO" id="GO:0005829">
    <property type="term" value="C:cytosol"/>
    <property type="evidence" value="ECO:0007669"/>
    <property type="project" value="TreeGrafter"/>
</dbReference>
<evidence type="ECO:0000256" key="1">
    <source>
        <dbReference type="ARBA" id="ARBA00004871"/>
    </source>
</evidence>
<dbReference type="PANTHER" id="PTHR21089">
    <property type="entry name" value="SHIKIMATE DEHYDROGENASE"/>
    <property type="match status" value="1"/>
</dbReference>
<gene>
    <name evidence="8" type="primary">aroE</name>
    <name evidence="12" type="ORF">BI364_00640</name>
</gene>
<protein>
    <recommendedName>
        <fullName evidence="2 8">Shikimate dehydrogenase (NADP(+))</fullName>
        <shortName evidence="8">SDH</shortName>
        <ecNumber evidence="2 8">1.1.1.25</ecNumber>
    </recommendedName>
</protein>
<dbReference type="EMBL" id="CP017415">
    <property type="protein sequence ID" value="AOU96718.1"/>
    <property type="molecule type" value="Genomic_DNA"/>
</dbReference>
<dbReference type="FunFam" id="3.40.50.10860:FF:000006">
    <property type="entry name" value="Shikimate dehydrogenase (NADP(+))"/>
    <property type="match status" value="1"/>
</dbReference>
<dbReference type="CDD" id="cd01065">
    <property type="entry name" value="NAD_bind_Shikimate_DH"/>
    <property type="match status" value="1"/>
</dbReference>
<keyword evidence="4 8" id="KW-0521">NADP</keyword>
<feature type="binding site" evidence="8">
    <location>
        <begin position="18"/>
        <end position="20"/>
    </location>
    <ligand>
        <name>shikimate</name>
        <dbReference type="ChEBI" id="CHEBI:36208"/>
    </ligand>
</feature>
<dbReference type="NCBIfam" id="TIGR00507">
    <property type="entry name" value="aroE"/>
    <property type="match status" value="1"/>
</dbReference>
<feature type="binding site" evidence="8">
    <location>
        <position position="244"/>
    </location>
    <ligand>
        <name>NADP(+)</name>
        <dbReference type="ChEBI" id="CHEBI:58349"/>
    </ligand>
</feature>
<evidence type="ECO:0000256" key="7">
    <source>
        <dbReference type="ARBA" id="ARBA00049442"/>
    </source>
</evidence>
<dbReference type="Pfam" id="PF18317">
    <property type="entry name" value="SDH_C"/>
    <property type="match status" value="1"/>
</dbReference>
<accession>A0A1D8IJR2</accession>
<dbReference type="GO" id="GO:0009423">
    <property type="term" value="P:chorismate biosynthetic process"/>
    <property type="evidence" value="ECO:0007669"/>
    <property type="project" value="UniProtKB-UniRule"/>
</dbReference>
<feature type="binding site" evidence="8">
    <location>
        <position position="251"/>
    </location>
    <ligand>
        <name>shikimate</name>
        <dbReference type="ChEBI" id="CHEBI:36208"/>
    </ligand>
</feature>
<evidence type="ECO:0000256" key="5">
    <source>
        <dbReference type="ARBA" id="ARBA00023002"/>
    </source>
</evidence>